<keyword evidence="4" id="KW-0677">Repeat</keyword>
<organism evidence="6 7">
    <name type="scientific">Tritrichomonas foetus</name>
    <dbReference type="NCBI Taxonomy" id="1144522"/>
    <lineage>
        <taxon>Eukaryota</taxon>
        <taxon>Metamonada</taxon>
        <taxon>Parabasalia</taxon>
        <taxon>Tritrichomonadida</taxon>
        <taxon>Tritrichomonadidae</taxon>
        <taxon>Tritrichomonas</taxon>
    </lineage>
</organism>
<dbReference type="GeneID" id="94836652"/>
<dbReference type="EMBL" id="MLAK01000633">
    <property type="protein sequence ID" value="OHT09676.1"/>
    <property type="molecule type" value="Genomic_DNA"/>
</dbReference>
<dbReference type="VEuPathDB" id="TrichDB:TRFO_21399"/>
<dbReference type="InterPro" id="IPR011989">
    <property type="entry name" value="ARM-like"/>
</dbReference>
<name>A0A1J4KIN6_9EUKA</name>
<dbReference type="GO" id="GO:0006606">
    <property type="term" value="P:protein import into nucleus"/>
    <property type="evidence" value="ECO:0007669"/>
    <property type="project" value="InterPro"/>
</dbReference>
<gene>
    <name evidence="6" type="ORF">TRFO_21399</name>
</gene>
<keyword evidence="3" id="KW-0963">Cytoplasm</keyword>
<comment type="caution">
    <text evidence="6">The sequence shown here is derived from an EMBL/GenBank/DDBJ whole genome shotgun (WGS) entry which is preliminary data.</text>
</comment>
<sequence>MNLENFQQILLASVSGDPTEAHQAIAQFQQEYYPDYINFNLQSLINPINERIPPIAIIYLYREVSSRQLFKYPELTLHFIQNFAENVTTQFCSPTIPDNFKMMLAYILALLHLYIRRVNQNMSILQYLFTTFNSIPDLRKYIMKCLTEIALSSPDYGGVQLDDMMKVVLEDMQNMSLFVIRYQLFMALAKNNLENEGFHQLFTQFFFNFPLELAEDILKTTANFADENSIFFQPHLEAVLIRIRDIALNRELDESIRNLAILCFLSIAKGFPEMCKFNDVFFGIVLPCFVQIISEIDDDSPWEYDPNYSSPCQTALDVIGSIFELVENPLTLNIVFSLMKPVLTNSETPWQIYYAFCSMISEIPCYGCLDFFVGAPPNKENDTKQNENKETHQDQVIFFNFLKELMKPVVHPRVRISVLDAIKSFFKQITSNFPYTPFLLPDLTNYAINDEFPEVRLRAFSALNALFHETIFCSDIDKYYIEYISELIPKLIEEIPKQPIEIKSLILKCIGRIMSETKNLFTVFLNPIIISLVNLIKTERDFSFQVRIMRCASLTLSCIEYLNTNISQKAILTCMMFFKYSLVLYNRCTNEKETKSIILSLKVFITLIGKEISPYVQHILPHVLQNASKPITIERVETFNNIYGLASLFINVPSIKKEINNNTKSYVSRSEVIEVANSLSLLASIIQADPNSQSYVENASMIAKNWICNEFIIEGVITPSWHVLYASFRRLKTPEFSCFYMECYITLVSNILSSDGKIGQSCYSNFLSLFVTVLILSLKKNIDCNPALIIKVLQVNNQLLDMFITEKLSKCNIMKSYQSYDINDKEVSFITQHIGKILTILEKSVSMFPEIVVPFIAETLLPKATEYLNNFDVIMTGIEIMYIFLKNHEDSEKAFSLIQYLMTVIPQVDQYDVAFLIIEKLGCLLAKYPIPDPQFADSILMFLNDIIIQQGDHEQYELNSDHANVALAKLIKSSFSVLDHVKAAQIIIDCSPLWHDVSGSSIYYSVIADLIAQKVFDEAEEDWVDVFFQRILNGYMNEHFRDDVAFKFAQLFRDGLQNPQYAKSLETAISELDEIKMSIFNKIMSLTGDE</sequence>
<dbReference type="SUPFAM" id="SSF48371">
    <property type="entry name" value="ARM repeat"/>
    <property type="match status" value="1"/>
</dbReference>
<dbReference type="OrthoDB" id="543373at2759"/>
<dbReference type="Proteomes" id="UP000179807">
    <property type="component" value="Unassembled WGS sequence"/>
</dbReference>
<dbReference type="PANTHER" id="PTHR10527">
    <property type="entry name" value="IMPORTIN BETA"/>
    <property type="match status" value="1"/>
</dbReference>
<evidence type="ECO:0000256" key="4">
    <source>
        <dbReference type="ARBA" id="ARBA00022737"/>
    </source>
</evidence>
<evidence type="ECO:0000256" key="3">
    <source>
        <dbReference type="ARBA" id="ARBA00022490"/>
    </source>
</evidence>
<reference evidence="6" key="1">
    <citation type="submission" date="2016-10" db="EMBL/GenBank/DDBJ databases">
        <authorList>
            <person name="Benchimol M."/>
            <person name="Almeida L.G."/>
            <person name="Vasconcelos A.T."/>
            <person name="Perreira-Neves A."/>
            <person name="Rosa I.A."/>
            <person name="Tasca T."/>
            <person name="Bogo M.R."/>
            <person name="de Souza W."/>
        </authorList>
    </citation>
    <scope>NUCLEOTIDE SEQUENCE [LARGE SCALE GENOMIC DNA]</scope>
    <source>
        <strain evidence="6">K</strain>
    </source>
</reference>
<dbReference type="GO" id="GO:0005737">
    <property type="term" value="C:cytoplasm"/>
    <property type="evidence" value="ECO:0007669"/>
    <property type="project" value="UniProtKB-SubCell"/>
</dbReference>
<proteinExistence type="predicted"/>
<comment type="subcellular location">
    <subcellularLocation>
        <location evidence="1">Cytoplasm</location>
    </subcellularLocation>
</comment>
<protein>
    <recommendedName>
        <fullName evidence="8">Importin N-terminal domain-containing protein</fullName>
    </recommendedName>
</protein>
<evidence type="ECO:0000256" key="1">
    <source>
        <dbReference type="ARBA" id="ARBA00004496"/>
    </source>
</evidence>
<evidence type="ECO:0000313" key="6">
    <source>
        <dbReference type="EMBL" id="OHT09676.1"/>
    </source>
</evidence>
<keyword evidence="2" id="KW-0813">Transport</keyword>
<dbReference type="InterPro" id="IPR016024">
    <property type="entry name" value="ARM-type_fold"/>
</dbReference>
<evidence type="ECO:0000256" key="5">
    <source>
        <dbReference type="ARBA" id="ARBA00022927"/>
    </source>
</evidence>
<evidence type="ECO:0008006" key="8">
    <source>
        <dbReference type="Google" id="ProtNLM"/>
    </source>
</evidence>
<dbReference type="Gene3D" id="1.25.10.10">
    <property type="entry name" value="Leucine-rich Repeat Variant"/>
    <property type="match status" value="1"/>
</dbReference>
<dbReference type="InterPro" id="IPR040122">
    <property type="entry name" value="Importin_beta"/>
</dbReference>
<keyword evidence="7" id="KW-1185">Reference proteome</keyword>
<keyword evidence="5" id="KW-0653">Protein transport</keyword>
<accession>A0A1J4KIN6</accession>
<dbReference type="AlphaFoldDB" id="A0A1J4KIN6"/>
<evidence type="ECO:0000256" key="2">
    <source>
        <dbReference type="ARBA" id="ARBA00022448"/>
    </source>
</evidence>
<evidence type="ECO:0000313" key="7">
    <source>
        <dbReference type="Proteomes" id="UP000179807"/>
    </source>
</evidence>
<dbReference type="RefSeq" id="XP_068362812.1">
    <property type="nucleotide sequence ID" value="XM_068501948.1"/>
</dbReference>